<protein>
    <submittedName>
        <fullName evidence="1 3">Uncharacterized protein</fullName>
    </submittedName>
</protein>
<dbReference type="EMBL" id="UYSU01004314">
    <property type="protein sequence ID" value="VDL87980.1"/>
    <property type="molecule type" value="Genomic_DNA"/>
</dbReference>
<organism evidence="3">
    <name type="scientific">Schistocephalus solidus</name>
    <name type="common">Tapeworm</name>
    <dbReference type="NCBI Taxonomy" id="70667"/>
    <lineage>
        <taxon>Eukaryota</taxon>
        <taxon>Metazoa</taxon>
        <taxon>Spiralia</taxon>
        <taxon>Lophotrochozoa</taxon>
        <taxon>Platyhelminthes</taxon>
        <taxon>Cestoda</taxon>
        <taxon>Eucestoda</taxon>
        <taxon>Diphyllobothriidea</taxon>
        <taxon>Diphyllobothriidae</taxon>
        <taxon>Schistocephalus</taxon>
    </lineage>
</organism>
<proteinExistence type="predicted"/>
<name>A0A183SBJ7_SCHSO</name>
<dbReference type="AlphaFoldDB" id="A0A183SBJ7"/>
<accession>A0A183SBJ7</accession>
<evidence type="ECO:0000313" key="1">
    <source>
        <dbReference type="EMBL" id="VDL87980.1"/>
    </source>
</evidence>
<reference evidence="3" key="1">
    <citation type="submission" date="2016-06" db="UniProtKB">
        <authorList>
            <consortium name="WormBaseParasite"/>
        </authorList>
    </citation>
    <scope>IDENTIFICATION</scope>
</reference>
<evidence type="ECO:0000313" key="2">
    <source>
        <dbReference type="Proteomes" id="UP000275846"/>
    </source>
</evidence>
<dbReference type="WBParaSite" id="SSLN_0000165701-mRNA-1">
    <property type="protein sequence ID" value="SSLN_0000165701-mRNA-1"/>
    <property type="gene ID" value="SSLN_0000165701"/>
</dbReference>
<dbReference type="Proteomes" id="UP000275846">
    <property type="component" value="Unassembled WGS sequence"/>
</dbReference>
<gene>
    <name evidence="1" type="ORF">SSLN_LOCUS1595</name>
</gene>
<dbReference type="OrthoDB" id="247006at2759"/>
<evidence type="ECO:0000313" key="3">
    <source>
        <dbReference type="WBParaSite" id="SSLN_0000165701-mRNA-1"/>
    </source>
</evidence>
<sequence>MPNVEKVPVSSVGDADPRLLITEGVHQHSREHETDQGGGQYAGLFHSIGHCECFGYRPVVSDARCHPVMKLTHHVHVLSISPPDENIVQQIPAPRPRVDPRGLLQRRKAEEGVSQQETVFRKRAHKKEAVIVAATETDCPQYSLLGSGLHPDAPLKSPRTNNLSFFGTVASRACRYS</sequence>
<reference evidence="1 2" key="2">
    <citation type="submission" date="2018-11" db="EMBL/GenBank/DDBJ databases">
        <authorList>
            <consortium name="Pathogen Informatics"/>
        </authorList>
    </citation>
    <scope>NUCLEOTIDE SEQUENCE [LARGE SCALE GENOMIC DNA]</scope>
    <source>
        <strain evidence="1 2">NST_G2</strain>
    </source>
</reference>
<keyword evidence="2" id="KW-1185">Reference proteome</keyword>